<dbReference type="PANTHER" id="PTHR35394">
    <property type="entry name" value="DUF3176 DOMAIN-CONTAINING PROTEIN"/>
    <property type="match status" value="1"/>
</dbReference>
<evidence type="ECO:0000256" key="1">
    <source>
        <dbReference type="SAM" id="MobiDB-lite"/>
    </source>
</evidence>
<feature type="transmembrane region" description="Helical" evidence="2">
    <location>
        <begin position="146"/>
        <end position="166"/>
    </location>
</feature>
<evidence type="ECO:0000256" key="2">
    <source>
        <dbReference type="SAM" id="Phobius"/>
    </source>
</evidence>
<keyword evidence="4" id="KW-1185">Reference proteome</keyword>
<feature type="region of interest" description="Disordered" evidence="1">
    <location>
        <begin position="624"/>
        <end position="656"/>
    </location>
</feature>
<dbReference type="PANTHER" id="PTHR35394:SF5">
    <property type="entry name" value="DUF3176 DOMAIN-CONTAINING PROTEIN"/>
    <property type="match status" value="1"/>
</dbReference>
<evidence type="ECO:0000313" key="4">
    <source>
        <dbReference type="Proteomes" id="UP000184073"/>
    </source>
</evidence>
<dbReference type="STRING" id="1036611.A0A1L9Q1F5"/>
<protein>
    <submittedName>
        <fullName evidence="3">Uncharacterized protein</fullName>
    </submittedName>
</protein>
<dbReference type="VEuPathDB" id="FungiDB:ASPVEDRAFT_46884"/>
<sequence>MSFSIMEPVAPEQPNKAESQTRATPQASTWKKARSWAASVQDTWVPEGVAIGFSVCCFFAIFGILQAYNQQPSPTFPHGLTLNAIVSVLATASKASLVLTVAESLGQLKWIRFYKSKRELCDMQSMDNASRGPLGSLKVMFVDRGCSLASLGTLIIILCLAFDPFMQQILSYPVRVRPSPNEMAGVQKANIFYPSEILNTLFVSIWSNADSFTLMDPTCPSGNCTWPLFDSVGLCSKCGDVTSQAMLTGCNMMPITSNKTESMAMPCNVSLPQGKAWSSLIQINRLPPNTFSNGGAGGSMSRPEDAVEILHPKNSLWLLTDRDFPISNETFQGVMNPLMAWALAEMEPSAKASSYSAILDPSNPQKLLDIHRVTECILTPCSRKYNVTVTGGMQSIDVQSMNLGELFVFKSQNSIAWRAKVGEPVHMKMVDPAHGLWVDQSVPAFNDVVGLSAYLHDYLQSNDSDWRLLYADGEAGVTMDQRNLMTENIDRIVKIGLERVINNLATLLTKSNTNEWGKQVNGTVGISEVYVSVDWLWFILPAIILVLGIIFFVLTILATRAQNLSPWKTSILAVLYHGLDHDSLHSGDHSCLSEMERTAESVHVSLGLSHRNNRLILRAHSTSTISPSDAQDDTAFSPNSPQSFRSRASSTNHGVE</sequence>
<feature type="transmembrane region" description="Helical" evidence="2">
    <location>
        <begin position="535"/>
        <end position="558"/>
    </location>
</feature>
<proteinExistence type="predicted"/>
<dbReference type="OrthoDB" id="5376804at2759"/>
<feature type="transmembrane region" description="Helical" evidence="2">
    <location>
        <begin position="49"/>
        <end position="68"/>
    </location>
</feature>
<accession>A0A1L9Q1F5</accession>
<name>A0A1L9Q1F5_ASPVE</name>
<dbReference type="GeneID" id="63729172"/>
<keyword evidence="2" id="KW-0812">Transmembrane</keyword>
<dbReference type="AlphaFoldDB" id="A0A1L9Q1F5"/>
<feature type="region of interest" description="Disordered" evidence="1">
    <location>
        <begin position="1"/>
        <end position="27"/>
    </location>
</feature>
<dbReference type="InterPro" id="IPR021514">
    <property type="entry name" value="DUF3176"/>
</dbReference>
<keyword evidence="2" id="KW-1133">Transmembrane helix</keyword>
<keyword evidence="2" id="KW-0472">Membrane</keyword>
<evidence type="ECO:0000313" key="3">
    <source>
        <dbReference type="EMBL" id="OJJ07603.1"/>
    </source>
</evidence>
<gene>
    <name evidence="3" type="ORF">ASPVEDRAFT_46884</name>
</gene>
<dbReference type="RefSeq" id="XP_040673365.1">
    <property type="nucleotide sequence ID" value="XM_040813661.1"/>
</dbReference>
<dbReference type="Proteomes" id="UP000184073">
    <property type="component" value="Unassembled WGS sequence"/>
</dbReference>
<dbReference type="EMBL" id="KV878137">
    <property type="protein sequence ID" value="OJJ07603.1"/>
    <property type="molecule type" value="Genomic_DNA"/>
</dbReference>
<feature type="compositionally biased region" description="Polar residues" evidence="1">
    <location>
        <begin position="16"/>
        <end position="27"/>
    </location>
</feature>
<organism evidence="3 4">
    <name type="scientific">Aspergillus versicolor CBS 583.65</name>
    <dbReference type="NCBI Taxonomy" id="1036611"/>
    <lineage>
        <taxon>Eukaryota</taxon>
        <taxon>Fungi</taxon>
        <taxon>Dikarya</taxon>
        <taxon>Ascomycota</taxon>
        <taxon>Pezizomycotina</taxon>
        <taxon>Eurotiomycetes</taxon>
        <taxon>Eurotiomycetidae</taxon>
        <taxon>Eurotiales</taxon>
        <taxon>Aspergillaceae</taxon>
        <taxon>Aspergillus</taxon>
        <taxon>Aspergillus subgen. Nidulantes</taxon>
    </lineage>
</organism>
<feature type="transmembrane region" description="Helical" evidence="2">
    <location>
        <begin position="80"/>
        <end position="102"/>
    </location>
</feature>
<reference evidence="4" key="1">
    <citation type="journal article" date="2017" name="Genome Biol.">
        <title>Comparative genomics reveals high biological diversity and specific adaptations in the industrially and medically important fungal genus Aspergillus.</title>
        <authorList>
            <person name="de Vries R.P."/>
            <person name="Riley R."/>
            <person name="Wiebenga A."/>
            <person name="Aguilar-Osorio G."/>
            <person name="Amillis S."/>
            <person name="Uchima C.A."/>
            <person name="Anderluh G."/>
            <person name="Asadollahi M."/>
            <person name="Askin M."/>
            <person name="Barry K."/>
            <person name="Battaglia E."/>
            <person name="Bayram O."/>
            <person name="Benocci T."/>
            <person name="Braus-Stromeyer S.A."/>
            <person name="Caldana C."/>
            <person name="Canovas D."/>
            <person name="Cerqueira G.C."/>
            <person name="Chen F."/>
            <person name="Chen W."/>
            <person name="Choi C."/>
            <person name="Clum A."/>
            <person name="Dos Santos R.A."/>
            <person name="Damasio A.R."/>
            <person name="Diallinas G."/>
            <person name="Emri T."/>
            <person name="Fekete E."/>
            <person name="Flipphi M."/>
            <person name="Freyberg S."/>
            <person name="Gallo A."/>
            <person name="Gournas C."/>
            <person name="Habgood R."/>
            <person name="Hainaut M."/>
            <person name="Harispe M.L."/>
            <person name="Henrissat B."/>
            <person name="Hilden K.S."/>
            <person name="Hope R."/>
            <person name="Hossain A."/>
            <person name="Karabika E."/>
            <person name="Karaffa L."/>
            <person name="Karanyi Z."/>
            <person name="Krasevec N."/>
            <person name="Kuo A."/>
            <person name="Kusch H."/>
            <person name="LaButti K."/>
            <person name="Lagendijk E.L."/>
            <person name="Lapidus A."/>
            <person name="Levasseur A."/>
            <person name="Lindquist E."/>
            <person name="Lipzen A."/>
            <person name="Logrieco A.F."/>
            <person name="MacCabe A."/>
            <person name="Maekelae M.R."/>
            <person name="Malavazi I."/>
            <person name="Melin P."/>
            <person name="Meyer V."/>
            <person name="Mielnichuk N."/>
            <person name="Miskei M."/>
            <person name="Molnar A.P."/>
            <person name="Mule G."/>
            <person name="Ngan C.Y."/>
            <person name="Orejas M."/>
            <person name="Orosz E."/>
            <person name="Ouedraogo J.P."/>
            <person name="Overkamp K.M."/>
            <person name="Park H.-S."/>
            <person name="Perrone G."/>
            <person name="Piumi F."/>
            <person name="Punt P.J."/>
            <person name="Ram A.F."/>
            <person name="Ramon A."/>
            <person name="Rauscher S."/>
            <person name="Record E."/>
            <person name="Riano-Pachon D.M."/>
            <person name="Robert V."/>
            <person name="Roehrig J."/>
            <person name="Ruller R."/>
            <person name="Salamov A."/>
            <person name="Salih N.S."/>
            <person name="Samson R.A."/>
            <person name="Sandor E."/>
            <person name="Sanguinetti M."/>
            <person name="Schuetze T."/>
            <person name="Sepcic K."/>
            <person name="Shelest E."/>
            <person name="Sherlock G."/>
            <person name="Sophianopoulou V."/>
            <person name="Squina F.M."/>
            <person name="Sun H."/>
            <person name="Susca A."/>
            <person name="Todd R.B."/>
            <person name="Tsang A."/>
            <person name="Unkles S.E."/>
            <person name="van de Wiele N."/>
            <person name="van Rossen-Uffink D."/>
            <person name="Oliveira J.V."/>
            <person name="Vesth T.C."/>
            <person name="Visser J."/>
            <person name="Yu J.-H."/>
            <person name="Zhou M."/>
            <person name="Andersen M.R."/>
            <person name="Archer D.B."/>
            <person name="Baker S.E."/>
            <person name="Benoit I."/>
            <person name="Brakhage A.A."/>
            <person name="Braus G.H."/>
            <person name="Fischer R."/>
            <person name="Frisvad J.C."/>
            <person name="Goldman G.H."/>
            <person name="Houbraken J."/>
            <person name="Oakley B."/>
            <person name="Pocsi I."/>
            <person name="Scazzocchio C."/>
            <person name="Seiboth B."/>
            <person name="vanKuyk P.A."/>
            <person name="Wortman J."/>
            <person name="Dyer P.S."/>
            <person name="Grigoriev I.V."/>
        </authorList>
    </citation>
    <scope>NUCLEOTIDE SEQUENCE [LARGE SCALE GENOMIC DNA]</scope>
    <source>
        <strain evidence="4">CBS 583.65</strain>
    </source>
</reference>
<dbReference type="Pfam" id="PF11374">
    <property type="entry name" value="DUF3176"/>
    <property type="match status" value="1"/>
</dbReference>